<keyword evidence="1 4" id="KW-0808">Transferase</keyword>
<protein>
    <submittedName>
        <fullName evidence="4">Amidophosphoribosyltransferase</fullName>
    </submittedName>
</protein>
<dbReference type="Proteomes" id="UP000199514">
    <property type="component" value="Unassembled WGS sequence"/>
</dbReference>
<dbReference type="InterPro" id="IPR000836">
    <property type="entry name" value="PRTase_dom"/>
</dbReference>
<dbReference type="GO" id="GO:0016757">
    <property type="term" value="F:glycosyltransferase activity"/>
    <property type="evidence" value="ECO:0007669"/>
    <property type="project" value="UniProtKB-KW"/>
</dbReference>
<evidence type="ECO:0000313" key="4">
    <source>
        <dbReference type="EMBL" id="SFC07088.1"/>
    </source>
</evidence>
<dbReference type="InterPro" id="IPR029057">
    <property type="entry name" value="PRTase-like"/>
</dbReference>
<evidence type="ECO:0000256" key="1">
    <source>
        <dbReference type="ARBA" id="ARBA00022679"/>
    </source>
</evidence>
<keyword evidence="5" id="KW-1185">Reference proteome</keyword>
<sequence length="631" mass="72256">MSDSIKHECGIALIRLRKPYQYYIDKYGTPLYAINKLYLLMEKQHNRGQDGAGVANIKIGVAPGTPYIDRVRSVDSQPIAAIFNKVAKKVKKAKKHASKEQFRNAHWLKENMPFSGELWLGHLRYGTHGVNSIENCHPMMRVNSWRSRNLVVAGNFNMTNVDELFDKLVELGQHPTEIADTVTVMEKIGHFLDEENQRQFDFYKEEYNNQEITEVIESRLDLQRMLLRSCRDFDGGYAMAGLVGHGAAFVARDPAGIRPAYFYADDEIVVVASEKPAIKTAFGVQYSDIQEIKPAHALIIEKDGSYSQKQFIPELPKNSCSFERIYFSRGSDPDIYRERKQLGLLLCPQILEHIDHDLANTVFSFIPNTAETAFLGMMQGIEDYLCDYRKRSIQDKQLSAEELDTIFSFRPRIEKLVIKDAKLRTFITDDQNREDMVSHVYDTTYEMIEKQKDTVVVIDDSIVRGTTLEKSILTMLNRLEAKRIVIVSSAPQIRYPDCYGIDMSKLREFVAFRAMLALLQDTGQEQKLDEVYEKCITAEAEERSHEQNFVQELYALFTDEQISDKVAKIVTPKNCNAEVKVIFQTVDNLHKACPAHSGDWYFTGNYPTPGGNKVVNRAFINFMQGKTVRAY</sequence>
<dbReference type="Gene3D" id="3.60.20.10">
    <property type="entry name" value="Glutamine Phosphoribosylpyrophosphate, subunit 1, domain 1"/>
    <property type="match status" value="1"/>
</dbReference>
<dbReference type="RefSeq" id="WP_091509321.1">
    <property type="nucleotide sequence ID" value="NZ_FOLE01000002.1"/>
</dbReference>
<accession>A0A1I1GB67</accession>
<dbReference type="InterPro" id="IPR029055">
    <property type="entry name" value="Ntn_hydrolases_N"/>
</dbReference>
<dbReference type="PROSITE" id="PS51278">
    <property type="entry name" value="GATASE_TYPE_2"/>
    <property type="match status" value="1"/>
</dbReference>
<evidence type="ECO:0000256" key="2">
    <source>
        <dbReference type="ARBA" id="ARBA00022962"/>
    </source>
</evidence>
<dbReference type="OrthoDB" id="9801213at2"/>
<organism evidence="4 5">
    <name type="scientific">Flexibacter flexilis DSM 6793</name>
    <dbReference type="NCBI Taxonomy" id="927664"/>
    <lineage>
        <taxon>Bacteria</taxon>
        <taxon>Pseudomonadati</taxon>
        <taxon>Bacteroidota</taxon>
        <taxon>Cytophagia</taxon>
        <taxon>Cytophagales</taxon>
        <taxon>Flexibacteraceae</taxon>
        <taxon>Flexibacter</taxon>
    </lineage>
</organism>
<dbReference type="AlphaFoldDB" id="A0A1I1GB67"/>
<name>A0A1I1GB67_9BACT</name>
<dbReference type="SUPFAM" id="SSF56235">
    <property type="entry name" value="N-terminal nucleophile aminohydrolases (Ntn hydrolases)"/>
    <property type="match status" value="1"/>
</dbReference>
<dbReference type="InterPro" id="IPR017932">
    <property type="entry name" value="GATase_2_dom"/>
</dbReference>
<keyword evidence="4" id="KW-0328">Glycosyltransferase</keyword>
<dbReference type="CDD" id="cd06223">
    <property type="entry name" value="PRTases_typeI"/>
    <property type="match status" value="1"/>
</dbReference>
<proteinExistence type="predicted"/>
<evidence type="ECO:0000313" key="5">
    <source>
        <dbReference type="Proteomes" id="UP000199514"/>
    </source>
</evidence>
<keyword evidence="2" id="KW-0315">Glutamine amidotransferase</keyword>
<dbReference type="EMBL" id="FOLE01000002">
    <property type="protein sequence ID" value="SFC07088.1"/>
    <property type="molecule type" value="Genomic_DNA"/>
</dbReference>
<gene>
    <name evidence="4" type="ORF">SAMN05421780_102468</name>
</gene>
<reference evidence="4 5" key="1">
    <citation type="submission" date="2016-10" db="EMBL/GenBank/DDBJ databases">
        <authorList>
            <person name="de Groot N.N."/>
        </authorList>
    </citation>
    <scope>NUCLEOTIDE SEQUENCE [LARGE SCALE GENOMIC DNA]</scope>
    <source>
        <strain evidence="4 5">DSM 6793</strain>
    </source>
</reference>
<dbReference type="STRING" id="927664.SAMN05421780_102468"/>
<feature type="domain" description="Glutamine amidotransferase type-2" evidence="3">
    <location>
        <begin position="9"/>
        <end position="303"/>
    </location>
</feature>
<dbReference type="PANTHER" id="PTHR11907">
    <property type="entry name" value="AMIDOPHOSPHORIBOSYLTRANSFERASE"/>
    <property type="match status" value="1"/>
</dbReference>
<evidence type="ECO:0000259" key="3">
    <source>
        <dbReference type="PROSITE" id="PS51278"/>
    </source>
</evidence>
<dbReference type="SUPFAM" id="SSF53271">
    <property type="entry name" value="PRTase-like"/>
    <property type="match status" value="1"/>
</dbReference>